<feature type="transmembrane region" description="Helical" evidence="1">
    <location>
        <begin position="130"/>
        <end position="150"/>
    </location>
</feature>
<gene>
    <name evidence="2" type="ORF">ILYODFUR_037559</name>
</gene>
<keyword evidence="1" id="KW-0812">Transmembrane</keyword>
<name>A0ABV0T4U8_9TELE</name>
<dbReference type="Proteomes" id="UP001482620">
    <property type="component" value="Unassembled WGS sequence"/>
</dbReference>
<proteinExistence type="predicted"/>
<keyword evidence="1" id="KW-0472">Membrane</keyword>
<accession>A0ABV0T4U8</accession>
<evidence type="ECO:0000313" key="3">
    <source>
        <dbReference type="Proteomes" id="UP001482620"/>
    </source>
</evidence>
<keyword evidence="3" id="KW-1185">Reference proteome</keyword>
<sequence>MWHPNSNQLSNQRADCWIRLRCLCFRMDPLRCLRSAASNTKQVDQLYLSEAAAGALWDSTGGTPNCSSISPPPPSRCLVCLKETVYAVCNNVTSALTMEGDGTQIRIKESECPVFMKTDSPPHHLSPPPLLWLLIISFFIIIIIAAVVYWKRKDIYAGLQRCKKRATFQRCRADNPDASSEMNL</sequence>
<evidence type="ECO:0000313" key="2">
    <source>
        <dbReference type="EMBL" id="MEQ2227420.1"/>
    </source>
</evidence>
<reference evidence="2 3" key="1">
    <citation type="submission" date="2021-06" db="EMBL/GenBank/DDBJ databases">
        <authorList>
            <person name="Palmer J.M."/>
        </authorList>
    </citation>
    <scope>NUCLEOTIDE SEQUENCE [LARGE SCALE GENOMIC DNA]</scope>
    <source>
        <strain evidence="3">if_2019</strain>
        <tissue evidence="2">Muscle</tissue>
    </source>
</reference>
<organism evidence="2 3">
    <name type="scientific">Ilyodon furcidens</name>
    <name type="common">goldbreast splitfin</name>
    <dbReference type="NCBI Taxonomy" id="33524"/>
    <lineage>
        <taxon>Eukaryota</taxon>
        <taxon>Metazoa</taxon>
        <taxon>Chordata</taxon>
        <taxon>Craniata</taxon>
        <taxon>Vertebrata</taxon>
        <taxon>Euteleostomi</taxon>
        <taxon>Actinopterygii</taxon>
        <taxon>Neopterygii</taxon>
        <taxon>Teleostei</taxon>
        <taxon>Neoteleostei</taxon>
        <taxon>Acanthomorphata</taxon>
        <taxon>Ovalentaria</taxon>
        <taxon>Atherinomorphae</taxon>
        <taxon>Cyprinodontiformes</taxon>
        <taxon>Goodeidae</taxon>
        <taxon>Ilyodon</taxon>
    </lineage>
</organism>
<evidence type="ECO:0000256" key="1">
    <source>
        <dbReference type="SAM" id="Phobius"/>
    </source>
</evidence>
<keyword evidence="1" id="KW-1133">Transmembrane helix</keyword>
<comment type="caution">
    <text evidence="2">The sequence shown here is derived from an EMBL/GenBank/DDBJ whole genome shotgun (WGS) entry which is preliminary data.</text>
</comment>
<protein>
    <submittedName>
        <fullName evidence="2">Uncharacterized protein</fullName>
    </submittedName>
</protein>
<dbReference type="EMBL" id="JAHRIQ010019976">
    <property type="protein sequence ID" value="MEQ2227420.1"/>
    <property type="molecule type" value="Genomic_DNA"/>
</dbReference>